<dbReference type="HAMAP" id="MF_00434">
    <property type="entry name" value="Pterin_4_alpha"/>
    <property type="match status" value="1"/>
</dbReference>
<sequence>MAPLNALHDSEIATRLATLDGWARHATRIVKIFRFANYYETMAFVNAVAWIAHRSDHHPDLEVGYNHCTVSFTTHDAGGLTARDFDGAAKIDALFSL</sequence>
<dbReference type="InterPro" id="IPR036428">
    <property type="entry name" value="PCD_sf"/>
</dbReference>
<comment type="catalytic activity">
    <reaction evidence="1 4">
        <text>(4aS,6R)-4a-hydroxy-L-erythro-5,6,7,8-tetrahydrobiopterin = (6R)-L-erythro-6,7-dihydrobiopterin + H2O</text>
        <dbReference type="Rhea" id="RHEA:11920"/>
        <dbReference type="ChEBI" id="CHEBI:15377"/>
        <dbReference type="ChEBI" id="CHEBI:15642"/>
        <dbReference type="ChEBI" id="CHEBI:43120"/>
        <dbReference type="EC" id="4.2.1.96"/>
    </reaction>
</comment>
<keyword evidence="6" id="KW-1185">Reference proteome</keyword>
<comment type="similarity">
    <text evidence="2 4">Belongs to the pterin-4-alpha-carbinolamine dehydratase family.</text>
</comment>
<dbReference type="EMBL" id="RCCI01000007">
    <property type="protein sequence ID" value="RLJ62806.1"/>
    <property type="molecule type" value="Genomic_DNA"/>
</dbReference>
<organism evidence="5 6">
    <name type="scientific">Sulfurisoma sediminicola</name>
    <dbReference type="NCBI Taxonomy" id="1381557"/>
    <lineage>
        <taxon>Bacteria</taxon>
        <taxon>Pseudomonadati</taxon>
        <taxon>Pseudomonadota</taxon>
        <taxon>Betaproteobacteria</taxon>
        <taxon>Nitrosomonadales</taxon>
        <taxon>Sterolibacteriaceae</taxon>
        <taxon>Sulfurisoma</taxon>
    </lineage>
</organism>
<dbReference type="OrthoDB" id="9794987at2"/>
<dbReference type="CDD" id="cd00488">
    <property type="entry name" value="PCD_DCoH"/>
    <property type="match status" value="1"/>
</dbReference>
<dbReference type="GO" id="GO:0006729">
    <property type="term" value="P:tetrahydrobiopterin biosynthetic process"/>
    <property type="evidence" value="ECO:0007669"/>
    <property type="project" value="InterPro"/>
</dbReference>
<reference evidence="5 6" key="1">
    <citation type="submission" date="2018-10" db="EMBL/GenBank/DDBJ databases">
        <title>Genomic Encyclopedia of Type Strains, Phase IV (KMG-IV): sequencing the most valuable type-strain genomes for metagenomic binning, comparative biology and taxonomic classification.</title>
        <authorList>
            <person name="Goeker M."/>
        </authorList>
    </citation>
    <scope>NUCLEOTIDE SEQUENCE [LARGE SCALE GENOMIC DNA]</scope>
    <source>
        <strain evidence="5 6">DSM 26916</strain>
    </source>
</reference>
<evidence type="ECO:0000313" key="6">
    <source>
        <dbReference type="Proteomes" id="UP000268908"/>
    </source>
</evidence>
<dbReference type="Pfam" id="PF01329">
    <property type="entry name" value="Pterin_4a"/>
    <property type="match status" value="1"/>
</dbReference>
<evidence type="ECO:0000313" key="5">
    <source>
        <dbReference type="EMBL" id="RLJ62806.1"/>
    </source>
</evidence>
<accession>A0A497XB04</accession>
<evidence type="ECO:0000256" key="1">
    <source>
        <dbReference type="ARBA" id="ARBA00001554"/>
    </source>
</evidence>
<evidence type="ECO:0000256" key="4">
    <source>
        <dbReference type="HAMAP-Rule" id="MF_00434"/>
    </source>
</evidence>
<dbReference type="PANTHER" id="PTHR12599">
    <property type="entry name" value="PTERIN-4-ALPHA-CARBINOLAMINE DEHYDRATASE"/>
    <property type="match status" value="1"/>
</dbReference>
<comment type="caution">
    <text evidence="5">The sequence shown here is derived from an EMBL/GenBank/DDBJ whole genome shotgun (WGS) entry which is preliminary data.</text>
</comment>
<proteinExistence type="inferred from homology"/>
<dbReference type="InterPro" id="IPR001533">
    <property type="entry name" value="Pterin_deHydtase"/>
</dbReference>
<dbReference type="GO" id="GO:0008124">
    <property type="term" value="F:4-alpha-hydroxytetrahydrobiopterin dehydratase activity"/>
    <property type="evidence" value="ECO:0007669"/>
    <property type="project" value="UniProtKB-UniRule"/>
</dbReference>
<protein>
    <recommendedName>
        <fullName evidence="4">Putative pterin-4-alpha-carbinolamine dehydratase</fullName>
        <shortName evidence="4">PHS</shortName>
        <ecNumber evidence="4">4.2.1.96</ecNumber>
    </recommendedName>
    <alternativeName>
        <fullName evidence="4">4-alpha-hydroxy-tetrahydropterin dehydratase</fullName>
    </alternativeName>
    <alternativeName>
        <fullName evidence="4">Pterin carbinolamine dehydratase</fullName>
        <shortName evidence="4">PCD</shortName>
    </alternativeName>
</protein>
<gene>
    <name evidence="5" type="ORF">DFR35_2623</name>
</gene>
<evidence type="ECO:0000256" key="3">
    <source>
        <dbReference type="ARBA" id="ARBA00023239"/>
    </source>
</evidence>
<evidence type="ECO:0000256" key="2">
    <source>
        <dbReference type="ARBA" id="ARBA00006472"/>
    </source>
</evidence>
<name>A0A497XB04_9PROT</name>
<dbReference type="PANTHER" id="PTHR12599:SF0">
    <property type="entry name" value="PTERIN-4-ALPHA-CARBINOLAMINE DEHYDRATASE"/>
    <property type="match status" value="1"/>
</dbReference>
<dbReference type="AlphaFoldDB" id="A0A497XB04"/>
<dbReference type="RefSeq" id="WP_121243111.1">
    <property type="nucleotide sequence ID" value="NZ_BHVV01000008.1"/>
</dbReference>
<dbReference type="EC" id="4.2.1.96" evidence="4"/>
<dbReference type="Proteomes" id="UP000268908">
    <property type="component" value="Unassembled WGS sequence"/>
</dbReference>
<keyword evidence="3 4" id="KW-0456">Lyase</keyword>
<dbReference type="Gene3D" id="3.30.1360.20">
    <property type="entry name" value="Transcriptional coactivator/pterin dehydratase"/>
    <property type="match status" value="1"/>
</dbReference>
<dbReference type="NCBIfam" id="NF002017">
    <property type="entry name" value="PRK00823.1-2"/>
    <property type="match status" value="1"/>
</dbReference>
<dbReference type="SUPFAM" id="SSF55248">
    <property type="entry name" value="PCD-like"/>
    <property type="match status" value="1"/>
</dbReference>